<evidence type="ECO:0000256" key="1">
    <source>
        <dbReference type="ARBA" id="ARBA00001974"/>
    </source>
</evidence>
<keyword evidence="16" id="KW-1185">Reference proteome</keyword>
<gene>
    <name evidence="15" type="ORF">DFR34_12712</name>
</gene>
<feature type="transmembrane region" description="Helical" evidence="13">
    <location>
        <begin position="197"/>
        <end position="217"/>
    </location>
</feature>
<evidence type="ECO:0000256" key="10">
    <source>
        <dbReference type="ARBA" id="ARBA00023004"/>
    </source>
</evidence>
<evidence type="ECO:0000313" key="15">
    <source>
        <dbReference type="EMBL" id="PXX75159.1"/>
    </source>
</evidence>
<keyword evidence="3" id="KW-0285">Flavoprotein</keyword>
<dbReference type="RefSeq" id="WP_110391904.1">
    <property type="nucleotide sequence ID" value="NZ_QJKI01000027.1"/>
</dbReference>
<evidence type="ECO:0000256" key="3">
    <source>
        <dbReference type="ARBA" id="ARBA00022630"/>
    </source>
</evidence>
<evidence type="ECO:0000256" key="2">
    <source>
        <dbReference type="ARBA" id="ARBA00004141"/>
    </source>
</evidence>
<keyword evidence="4 13" id="KW-0812">Transmembrane</keyword>
<feature type="domain" description="FAD-binding FR-type" evidence="14">
    <location>
        <begin position="221"/>
        <end position="321"/>
    </location>
</feature>
<evidence type="ECO:0000256" key="4">
    <source>
        <dbReference type="ARBA" id="ARBA00022692"/>
    </source>
</evidence>
<comment type="caution">
    <text evidence="15">The sequence shown here is derived from an EMBL/GenBank/DDBJ whole genome shotgun (WGS) entry which is preliminary data.</text>
</comment>
<dbReference type="PANTHER" id="PTHR47354:SF8">
    <property type="entry name" value="1,2-PHENYLACETYL-COA EPOXIDASE, SUBUNIT E"/>
    <property type="match status" value="1"/>
</dbReference>
<dbReference type="GO" id="GO:0016020">
    <property type="term" value="C:membrane"/>
    <property type="evidence" value="ECO:0007669"/>
    <property type="project" value="UniProtKB-SubCell"/>
</dbReference>
<dbReference type="GO" id="GO:0051537">
    <property type="term" value="F:2 iron, 2 sulfur cluster binding"/>
    <property type="evidence" value="ECO:0007669"/>
    <property type="project" value="UniProtKB-KW"/>
</dbReference>
<dbReference type="PRINTS" id="PR00410">
    <property type="entry name" value="PHEHYDRXLASE"/>
</dbReference>
<keyword evidence="11" id="KW-0411">Iron-sulfur</keyword>
<dbReference type="PROSITE" id="PS51384">
    <property type="entry name" value="FAD_FR"/>
    <property type="match status" value="1"/>
</dbReference>
<dbReference type="Pfam" id="PF00175">
    <property type="entry name" value="NAD_binding_1"/>
    <property type="match status" value="1"/>
</dbReference>
<feature type="transmembrane region" description="Helical" evidence="13">
    <location>
        <begin position="142"/>
        <end position="159"/>
    </location>
</feature>
<dbReference type="Pfam" id="PF08022">
    <property type="entry name" value="FAD_binding_8"/>
    <property type="match status" value="1"/>
</dbReference>
<organism evidence="15 16">
    <name type="scientific">Rivihabitans pingtungensis</name>
    <dbReference type="NCBI Taxonomy" id="1054498"/>
    <lineage>
        <taxon>Bacteria</taxon>
        <taxon>Pseudomonadati</taxon>
        <taxon>Pseudomonadota</taxon>
        <taxon>Betaproteobacteria</taxon>
        <taxon>Neisseriales</taxon>
        <taxon>Aquaspirillaceae</taxon>
        <taxon>Rivihabitans</taxon>
    </lineage>
</organism>
<keyword evidence="6" id="KW-0479">Metal-binding</keyword>
<feature type="transmembrane region" description="Helical" evidence="13">
    <location>
        <begin position="40"/>
        <end position="60"/>
    </location>
</feature>
<dbReference type="GO" id="GO:0050660">
    <property type="term" value="F:flavin adenine dinucleotide binding"/>
    <property type="evidence" value="ECO:0007669"/>
    <property type="project" value="TreeGrafter"/>
</dbReference>
<dbReference type="InterPro" id="IPR050415">
    <property type="entry name" value="MRET"/>
</dbReference>
<accession>A0A318KD53</accession>
<evidence type="ECO:0000256" key="12">
    <source>
        <dbReference type="ARBA" id="ARBA00023136"/>
    </source>
</evidence>
<dbReference type="EMBL" id="QJKI01000027">
    <property type="protein sequence ID" value="PXX75159.1"/>
    <property type="molecule type" value="Genomic_DNA"/>
</dbReference>
<dbReference type="Pfam" id="PF01794">
    <property type="entry name" value="Ferric_reduct"/>
    <property type="match status" value="1"/>
</dbReference>
<evidence type="ECO:0000259" key="14">
    <source>
        <dbReference type="PROSITE" id="PS51384"/>
    </source>
</evidence>
<evidence type="ECO:0000256" key="11">
    <source>
        <dbReference type="ARBA" id="ARBA00023014"/>
    </source>
</evidence>
<feature type="transmembrane region" description="Helical" evidence="13">
    <location>
        <begin position="81"/>
        <end position="97"/>
    </location>
</feature>
<evidence type="ECO:0000256" key="7">
    <source>
        <dbReference type="ARBA" id="ARBA00022827"/>
    </source>
</evidence>
<keyword evidence="10" id="KW-0408">Iron</keyword>
<keyword evidence="7" id="KW-0274">FAD</keyword>
<comment type="subcellular location">
    <subcellularLocation>
        <location evidence="2">Membrane</location>
        <topology evidence="2">Multi-pass membrane protein</topology>
    </subcellularLocation>
</comment>
<reference evidence="15 16" key="1">
    <citation type="submission" date="2018-05" db="EMBL/GenBank/DDBJ databases">
        <title>Genomic Encyclopedia of Type Strains, Phase IV (KMG-IV): sequencing the most valuable type-strain genomes for metagenomic binning, comparative biology and taxonomic classification.</title>
        <authorList>
            <person name="Goeker M."/>
        </authorList>
    </citation>
    <scope>NUCLEOTIDE SEQUENCE [LARGE SCALE GENOMIC DNA]</scope>
    <source>
        <strain evidence="15 16">DSM 29661</strain>
    </source>
</reference>
<comment type="cofactor">
    <cofactor evidence="1">
        <name>FAD</name>
        <dbReference type="ChEBI" id="CHEBI:57692"/>
    </cofactor>
</comment>
<dbReference type="InterPro" id="IPR013112">
    <property type="entry name" value="FAD-bd_8"/>
</dbReference>
<dbReference type="InterPro" id="IPR017927">
    <property type="entry name" value="FAD-bd_FR_type"/>
</dbReference>
<evidence type="ECO:0000256" key="5">
    <source>
        <dbReference type="ARBA" id="ARBA00022714"/>
    </source>
</evidence>
<dbReference type="GO" id="GO:0016491">
    <property type="term" value="F:oxidoreductase activity"/>
    <property type="evidence" value="ECO:0007669"/>
    <property type="project" value="UniProtKB-KW"/>
</dbReference>
<dbReference type="AlphaFoldDB" id="A0A318KD53"/>
<protein>
    <submittedName>
        <fullName evidence="15">Putative ferric reductase</fullName>
    </submittedName>
</protein>
<name>A0A318KD53_9NEIS</name>
<proteinExistence type="predicted"/>
<evidence type="ECO:0000256" key="13">
    <source>
        <dbReference type="SAM" id="Phobius"/>
    </source>
</evidence>
<dbReference type="Gene3D" id="2.40.30.10">
    <property type="entry name" value="Translation factors"/>
    <property type="match status" value="1"/>
</dbReference>
<dbReference type="SUPFAM" id="SSF52343">
    <property type="entry name" value="Ferredoxin reductase-like, C-terminal NADP-linked domain"/>
    <property type="match status" value="1"/>
</dbReference>
<dbReference type="Gene3D" id="3.40.50.80">
    <property type="entry name" value="Nucleotide-binding domain of ferredoxin-NADP reductase (FNR) module"/>
    <property type="match status" value="1"/>
</dbReference>
<keyword evidence="8 13" id="KW-1133">Transmembrane helix</keyword>
<dbReference type="GO" id="GO:0046872">
    <property type="term" value="F:metal ion binding"/>
    <property type="evidence" value="ECO:0007669"/>
    <property type="project" value="UniProtKB-KW"/>
</dbReference>
<keyword evidence="5" id="KW-0001">2Fe-2S</keyword>
<dbReference type="PANTHER" id="PTHR47354">
    <property type="entry name" value="NADH OXIDOREDUCTASE HCR"/>
    <property type="match status" value="1"/>
</dbReference>
<evidence type="ECO:0000256" key="8">
    <source>
        <dbReference type="ARBA" id="ARBA00022989"/>
    </source>
</evidence>
<dbReference type="InterPro" id="IPR013130">
    <property type="entry name" value="Fe3_Rdtase_TM_dom"/>
</dbReference>
<dbReference type="InterPro" id="IPR039261">
    <property type="entry name" value="FNR_nucleotide-bd"/>
</dbReference>
<dbReference type="CDD" id="cd06198">
    <property type="entry name" value="FNR_like_3"/>
    <property type="match status" value="1"/>
</dbReference>
<dbReference type="Proteomes" id="UP000247555">
    <property type="component" value="Unassembled WGS sequence"/>
</dbReference>
<evidence type="ECO:0000256" key="6">
    <source>
        <dbReference type="ARBA" id="ARBA00022723"/>
    </source>
</evidence>
<sequence length="445" mass="49147">MKAVHWIVWGSLALLSAAWWLSEPAQLAALHGFFAWRGVLTQYTGALAIGVMSLAVMLAVRPRWLEGPLDGLDKLYRLHKWLGIAGLTLAVTHWLLAKGPKWLVGWGWLERPKRGPRPPLEPGSLEQIFAQQRGLAESVGEWAFYAAAALMILALIKWFPYRRFMQTHKWIAVAYLVLVFHSVVLVKFAYWSQPLGPLLAVLMALGSVAAVMSLFGVRASGRKVDGAVAAIQPYPALDALGVEIALAPGWPGHQAGQFAFVTLHGDEGAHPFTLASAWDPEQARVQVVIKSLGDYTGALAQRLRVGDAVQLEGPYGCFTFAGEARRQIWVAGGIGVTPFMARLQARAEQGDDREVDFFYCTAQYEPMLIEPLQALAKQAGVRLHVWWNQRDGRLDVAQLQARTPGWREADVWFCGPAGFGHSLREGLCGEGLPAARFHQELFEMR</sequence>
<dbReference type="OrthoDB" id="9806195at2"/>
<keyword evidence="12 13" id="KW-0472">Membrane</keyword>
<evidence type="ECO:0000313" key="16">
    <source>
        <dbReference type="Proteomes" id="UP000247555"/>
    </source>
</evidence>
<dbReference type="InterPro" id="IPR001433">
    <property type="entry name" value="OxRdtase_FAD/NAD-bd"/>
</dbReference>
<keyword evidence="9" id="KW-0560">Oxidoreductase</keyword>
<dbReference type="SUPFAM" id="SSF63380">
    <property type="entry name" value="Riboflavin synthase domain-like"/>
    <property type="match status" value="1"/>
</dbReference>
<feature type="transmembrane region" description="Helical" evidence="13">
    <location>
        <begin position="171"/>
        <end position="191"/>
    </location>
</feature>
<evidence type="ECO:0000256" key="9">
    <source>
        <dbReference type="ARBA" id="ARBA00023002"/>
    </source>
</evidence>
<dbReference type="InterPro" id="IPR017938">
    <property type="entry name" value="Riboflavin_synthase-like_b-brl"/>
</dbReference>